<sequence>MPSTAQNQPSVPHPLEGEHVPQGDELEHIAGLFEQMINESSHPDHPEKLRPLADGHGALTPGAASTHAHGKWWKKFWPDHLEERLDKLFNQHHMGNYVAIRAQNGRPQTEVFESMPIYVRVGMHLLFSSSQDKSLLRYKSIEELLKSSSIRQGRVYDDSSNPKAVLEHIQSFIATYSLDTSELLNPDPASYTCFNEFFYRKLKPGARPIANHENDRVISSAADCRMTVFSSVDEAKEIWVKGKKFTIGNLLDDQKLADEVFTPGSDVVIFRLAPADYHRWHSAVGPAVVGATKQLAGEYYTVNPQAVNEDFNVFTANKRDVMIMTWKPSGLQPIPVASVHVGAMLVGSIGYDVAQGTNVQRGDSIGYFAYGGSTVIHIFPPQAKIKWDDDILANSRKNLETMVRVGDHMGEVQN</sequence>
<accession>A0A066WHY7</accession>
<dbReference type="RefSeq" id="XP_013246476.1">
    <property type="nucleotide sequence ID" value="XM_013391022.1"/>
</dbReference>
<gene>
    <name evidence="4" type="ORF">K437DRAFT_252999</name>
</gene>
<dbReference type="InParanoid" id="A0A066WHY7"/>
<keyword evidence="5" id="KW-1185">Reference proteome</keyword>
<dbReference type="InterPro" id="IPR003817">
    <property type="entry name" value="PS_Dcarbxylase"/>
</dbReference>
<keyword evidence="2" id="KW-0456">Lyase</keyword>
<name>A0A066WHY7_TILAU</name>
<dbReference type="OrthoDB" id="5973539at2759"/>
<dbReference type="GO" id="GO:0004609">
    <property type="term" value="F:phosphatidylserine decarboxylase activity"/>
    <property type="evidence" value="ECO:0007669"/>
    <property type="project" value="InterPro"/>
</dbReference>
<keyword evidence="1" id="KW-0210">Decarboxylase</keyword>
<dbReference type="Proteomes" id="UP000027361">
    <property type="component" value="Unassembled WGS sequence"/>
</dbReference>
<comment type="caution">
    <text evidence="4">The sequence shown here is derived from an EMBL/GenBank/DDBJ whole genome shotgun (WGS) entry which is preliminary data.</text>
</comment>
<feature type="region of interest" description="Disordered" evidence="3">
    <location>
        <begin position="1"/>
        <end position="20"/>
    </location>
</feature>
<dbReference type="STRING" id="1037660.A0A066WHY7"/>
<evidence type="ECO:0008006" key="6">
    <source>
        <dbReference type="Google" id="ProtNLM"/>
    </source>
</evidence>
<evidence type="ECO:0000256" key="2">
    <source>
        <dbReference type="ARBA" id="ARBA00023239"/>
    </source>
</evidence>
<dbReference type="GeneID" id="25263453"/>
<dbReference type="HOGENOM" id="CLU_029061_2_1_1"/>
<dbReference type="AlphaFoldDB" id="A0A066WHY7"/>
<dbReference type="OMA" id="SIKWTGG"/>
<evidence type="ECO:0000256" key="1">
    <source>
        <dbReference type="ARBA" id="ARBA00022793"/>
    </source>
</evidence>
<proteinExistence type="predicted"/>
<dbReference type="PANTHER" id="PTHR10067:SF17">
    <property type="entry name" value="PHOSPHATIDYLSERINE DECARBOXYLASE PROENZYME 2"/>
    <property type="match status" value="1"/>
</dbReference>
<evidence type="ECO:0000256" key="3">
    <source>
        <dbReference type="SAM" id="MobiDB-lite"/>
    </source>
</evidence>
<feature type="compositionally biased region" description="Polar residues" evidence="3">
    <location>
        <begin position="1"/>
        <end position="10"/>
    </location>
</feature>
<dbReference type="EMBL" id="JMSN01000001">
    <property type="protein sequence ID" value="KDN53632.1"/>
    <property type="molecule type" value="Genomic_DNA"/>
</dbReference>
<organism evidence="4 5">
    <name type="scientific">Tilletiaria anomala (strain ATCC 24038 / CBS 436.72 / UBC 951)</name>
    <dbReference type="NCBI Taxonomy" id="1037660"/>
    <lineage>
        <taxon>Eukaryota</taxon>
        <taxon>Fungi</taxon>
        <taxon>Dikarya</taxon>
        <taxon>Basidiomycota</taxon>
        <taxon>Ustilaginomycotina</taxon>
        <taxon>Exobasidiomycetes</taxon>
        <taxon>Georgefischeriales</taxon>
        <taxon>Tilletiariaceae</taxon>
        <taxon>Tilletiaria</taxon>
    </lineage>
</organism>
<dbReference type="Pfam" id="PF02666">
    <property type="entry name" value="PS_Dcarbxylase"/>
    <property type="match status" value="1"/>
</dbReference>
<evidence type="ECO:0000313" key="4">
    <source>
        <dbReference type="EMBL" id="KDN53632.1"/>
    </source>
</evidence>
<evidence type="ECO:0000313" key="5">
    <source>
        <dbReference type="Proteomes" id="UP000027361"/>
    </source>
</evidence>
<dbReference type="GO" id="GO:0008654">
    <property type="term" value="P:phospholipid biosynthetic process"/>
    <property type="evidence" value="ECO:0007669"/>
    <property type="project" value="InterPro"/>
</dbReference>
<dbReference type="PANTHER" id="PTHR10067">
    <property type="entry name" value="PHOSPHATIDYLSERINE DECARBOXYLASE"/>
    <property type="match status" value="1"/>
</dbReference>
<reference evidence="4 5" key="1">
    <citation type="submission" date="2014-05" db="EMBL/GenBank/DDBJ databases">
        <title>Draft genome sequence of a rare smut relative, Tilletiaria anomala UBC 951.</title>
        <authorList>
            <consortium name="DOE Joint Genome Institute"/>
            <person name="Toome M."/>
            <person name="Kuo A."/>
            <person name="Henrissat B."/>
            <person name="Lipzen A."/>
            <person name="Tritt A."/>
            <person name="Yoshinaga Y."/>
            <person name="Zane M."/>
            <person name="Barry K."/>
            <person name="Grigoriev I.V."/>
            <person name="Spatafora J.W."/>
            <person name="Aimea M.C."/>
        </authorList>
    </citation>
    <scope>NUCLEOTIDE SEQUENCE [LARGE SCALE GENOMIC DNA]</scope>
    <source>
        <strain evidence="4 5">UBC 951</strain>
    </source>
</reference>
<protein>
    <recommendedName>
        <fullName evidence="6">Phosphatidylserine decarboxylase</fullName>
    </recommendedName>
</protein>